<evidence type="ECO:0000313" key="2">
    <source>
        <dbReference type="EMBL" id="QNO14435.1"/>
    </source>
</evidence>
<keyword evidence="3" id="KW-1185">Reference proteome</keyword>
<dbReference type="Proteomes" id="UP000516160">
    <property type="component" value="Chromosome"/>
</dbReference>
<evidence type="ECO:0000313" key="3">
    <source>
        <dbReference type="Proteomes" id="UP000516160"/>
    </source>
</evidence>
<dbReference type="AlphaFoldDB" id="A0A7G9W6X3"/>
<organism evidence="2 3">
    <name type="scientific">Alkalicella caledoniensis</name>
    <dbReference type="NCBI Taxonomy" id="2731377"/>
    <lineage>
        <taxon>Bacteria</taxon>
        <taxon>Bacillati</taxon>
        <taxon>Bacillota</taxon>
        <taxon>Clostridia</taxon>
        <taxon>Eubacteriales</taxon>
        <taxon>Proteinivoracaceae</taxon>
        <taxon>Alkalicella</taxon>
    </lineage>
</organism>
<accession>A0A7G9W6X3</accession>
<proteinExistence type="predicted"/>
<reference evidence="2 3" key="1">
    <citation type="submission" date="2020-07" db="EMBL/GenBank/DDBJ databases">
        <title>Alkalicella. sp. LB2 genome.</title>
        <authorList>
            <person name="Postec A."/>
            <person name="Quemeneur M."/>
        </authorList>
    </citation>
    <scope>NUCLEOTIDE SEQUENCE [LARGE SCALE GENOMIC DNA]</scope>
    <source>
        <strain evidence="2 3">LB2</strain>
    </source>
</reference>
<dbReference type="EMBL" id="CP058559">
    <property type="protein sequence ID" value="QNO14435.1"/>
    <property type="molecule type" value="Genomic_DNA"/>
</dbReference>
<sequence>MREEKLQVLKMIEEGKITAEEGVKLLAAVETEEKKESTDNNNNVKYLMIKVEDLNSGRKKANIKIPFFLVNFGLKFIPKEAKGITQEEINQLIQMAKMGKTGEVLEVMDEDDSVRVKIWLE</sequence>
<dbReference type="KEGG" id="acae:HYG86_06440"/>
<dbReference type="RefSeq" id="WP_213168123.1">
    <property type="nucleotide sequence ID" value="NZ_CP058559.1"/>
</dbReference>
<gene>
    <name evidence="2" type="ORF">HYG86_06440</name>
</gene>
<feature type="domain" description="YvlB/LiaX N-terminal" evidence="1">
    <location>
        <begin position="3"/>
        <end position="34"/>
    </location>
</feature>
<protein>
    <recommendedName>
        <fullName evidence="1">YvlB/LiaX N-terminal domain-containing protein</fullName>
    </recommendedName>
</protein>
<evidence type="ECO:0000259" key="1">
    <source>
        <dbReference type="Pfam" id="PF22746"/>
    </source>
</evidence>
<name>A0A7G9W6X3_ALKCA</name>
<dbReference type="InterPro" id="IPR053959">
    <property type="entry name" value="YvlB/LiaX_N"/>
</dbReference>
<dbReference type="Pfam" id="PF22746">
    <property type="entry name" value="SHOCT-like_DUF2089-C"/>
    <property type="match status" value="1"/>
</dbReference>